<accession>X1KAA0</accession>
<dbReference type="EMBL" id="BARV01012387">
    <property type="protein sequence ID" value="GAI03523.1"/>
    <property type="molecule type" value="Genomic_DNA"/>
</dbReference>
<reference evidence="1" key="1">
    <citation type="journal article" date="2014" name="Front. Microbiol.">
        <title>High frequency of phylogenetically diverse reductive dehalogenase-homologous genes in deep subseafloor sedimentary metagenomes.</title>
        <authorList>
            <person name="Kawai M."/>
            <person name="Futagami T."/>
            <person name="Toyoda A."/>
            <person name="Takaki Y."/>
            <person name="Nishi S."/>
            <person name="Hori S."/>
            <person name="Arai W."/>
            <person name="Tsubouchi T."/>
            <person name="Morono Y."/>
            <person name="Uchiyama I."/>
            <person name="Ito T."/>
            <person name="Fujiyama A."/>
            <person name="Inagaki F."/>
            <person name="Takami H."/>
        </authorList>
    </citation>
    <scope>NUCLEOTIDE SEQUENCE</scope>
    <source>
        <strain evidence="1">Expedition CK06-06</strain>
    </source>
</reference>
<gene>
    <name evidence="1" type="ORF">S06H3_22968</name>
</gene>
<evidence type="ECO:0000313" key="1">
    <source>
        <dbReference type="EMBL" id="GAI03523.1"/>
    </source>
</evidence>
<organism evidence="1">
    <name type="scientific">marine sediment metagenome</name>
    <dbReference type="NCBI Taxonomy" id="412755"/>
    <lineage>
        <taxon>unclassified sequences</taxon>
        <taxon>metagenomes</taxon>
        <taxon>ecological metagenomes</taxon>
    </lineage>
</organism>
<comment type="caution">
    <text evidence="1">The sequence shown here is derived from an EMBL/GenBank/DDBJ whole genome shotgun (WGS) entry which is preliminary data.</text>
</comment>
<sequence>MWSFIGKKEKNLDSIEKMGGVLGDAWIRIAFDAVNKVFLATVVGK</sequence>
<dbReference type="AlphaFoldDB" id="X1KAA0"/>
<protein>
    <submittedName>
        <fullName evidence="1">Uncharacterized protein</fullName>
    </submittedName>
</protein>
<proteinExistence type="predicted"/>
<name>X1KAA0_9ZZZZ</name>